<sequence>EAAVEKIAHVPLSADTVTRRIEEIAEDIEAQLFERINASPWYALQVDESTDIDNKAILLAYVHYLYQEDVHEDLLCALPLPTNTTGEELFKSLDGYISRQLKWFFCVGICKDGAAAMTGRLSGLTARLIMKHATPLAFSNPRAKRVYFDKDNGKASFIPDAVPENHFHLGSQNYAVVSDFADVAQIHLAYISSMPLRISLT</sequence>
<evidence type="ECO:0000313" key="2">
    <source>
        <dbReference type="Proteomes" id="UP000886998"/>
    </source>
</evidence>
<dbReference type="AlphaFoldDB" id="A0A8X6X911"/>
<dbReference type="PANTHER" id="PTHR45913:SF19">
    <property type="entry name" value="LOW QUALITY PROTEIN: ZINC FINGER BED DOMAIN-CONTAINING PROTEIN 5-LIKE"/>
    <property type="match status" value="1"/>
</dbReference>
<protein>
    <submittedName>
        <fullName evidence="1">SCAN domain-containing protein 3</fullName>
    </submittedName>
</protein>
<dbReference type="PANTHER" id="PTHR45913">
    <property type="entry name" value="EPM2A-INTERACTING PROTEIN 1"/>
    <property type="match status" value="1"/>
</dbReference>
<evidence type="ECO:0000313" key="1">
    <source>
        <dbReference type="EMBL" id="GFY49327.1"/>
    </source>
</evidence>
<dbReference type="OrthoDB" id="6428270at2759"/>
<comment type="caution">
    <text evidence="1">The sequence shown here is derived from an EMBL/GenBank/DDBJ whole genome shotgun (WGS) entry which is preliminary data.</text>
</comment>
<organism evidence="1 2">
    <name type="scientific">Trichonephila inaurata madagascariensis</name>
    <dbReference type="NCBI Taxonomy" id="2747483"/>
    <lineage>
        <taxon>Eukaryota</taxon>
        <taxon>Metazoa</taxon>
        <taxon>Ecdysozoa</taxon>
        <taxon>Arthropoda</taxon>
        <taxon>Chelicerata</taxon>
        <taxon>Arachnida</taxon>
        <taxon>Araneae</taxon>
        <taxon>Araneomorphae</taxon>
        <taxon>Entelegynae</taxon>
        <taxon>Araneoidea</taxon>
        <taxon>Nephilidae</taxon>
        <taxon>Trichonephila</taxon>
        <taxon>Trichonephila inaurata</taxon>
    </lineage>
</organism>
<keyword evidence="2" id="KW-1185">Reference proteome</keyword>
<name>A0A8X6X911_9ARAC</name>
<feature type="non-terminal residue" evidence="1">
    <location>
        <position position="1"/>
    </location>
</feature>
<dbReference type="EMBL" id="BMAV01006962">
    <property type="protein sequence ID" value="GFY49327.1"/>
    <property type="molecule type" value="Genomic_DNA"/>
</dbReference>
<proteinExistence type="predicted"/>
<gene>
    <name evidence="1" type="primary">ZBED9</name>
    <name evidence="1" type="ORF">TNIN_186751</name>
</gene>
<accession>A0A8X6X911</accession>
<reference evidence="1" key="1">
    <citation type="submission" date="2020-08" db="EMBL/GenBank/DDBJ databases">
        <title>Multicomponent nature underlies the extraordinary mechanical properties of spider dragline silk.</title>
        <authorList>
            <person name="Kono N."/>
            <person name="Nakamura H."/>
            <person name="Mori M."/>
            <person name="Yoshida Y."/>
            <person name="Ohtoshi R."/>
            <person name="Malay A.D."/>
            <person name="Moran D.A.P."/>
            <person name="Tomita M."/>
            <person name="Numata K."/>
            <person name="Arakawa K."/>
        </authorList>
    </citation>
    <scope>NUCLEOTIDE SEQUENCE</scope>
</reference>
<dbReference type="Proteomes" id="UP000886998">
    <property type="component" value="Unassembled WGS sequence"/>
</dbReference>